<name>A0A183V2E0_TOXCA</name>
<dbReference type="InterPro" id="IPR029021">
    <property type="entry name" value="Prot-tyrosine_phosphatase-like"/>
</dbReference>
<dbReference type="PROSITE" id="PS50056">
    <property type="entry name" value="TYR_PHOSPHATASE_2"/>
    <property type="match status" value="1"/>
</dbReference>
<dbReference type="InterPro" id="IPR000387">
    <property type="entry name" value="Tyr_Pase_dom"/>
</dbReference>
<evidence type="ECO:0000259" key="2">
    <source>
        <dbReference type="PROSITE" id="PS50056"/>
    </source>
</evidence>
<dbReference type="Proteomes" id="UP000050794">
    <property type="component" value="Unassembled WGS sequence"/>
</dbReference>
<dbReference type="PANTHER" id="PTHR46163:SF5">
    <property type="entry name" value="TYROSINE-PROTEIN PHOSPHATASE"/>
    <property type="match status" value="1"/>
</dbReference>
<dbReference type="InterPro" id="IPR052782">
    <property type="entry name" value="Oocyte-zygote_transition_reg"/>
</dbReference>
<dbReference type="AlphaFoldDB" id="A0A183V2E0"/>
<dbReference type="InterPro" id="IPR000242">
    <property type="entry name" value="PTP_cat"/>
</dbReference>
<dbReference type="SUPFAM" id="SSF52799">
    <property type="entry name" value="(Phosphotyrosine protein) phosphatases II"/>
    <property type="match status" value="1"/>
</dbReference>
<evidence type="ECO:0000313" key="3">
    <source>
        <dbReference type="EMBL" id="VDM46231.1"/>
    </source>
</evidence>
<reference evidence="3 4" key="2">
    <citation type="submission" date="2018-11" db="EMBL/GenBank/DDBJ databases">
        <authorList>
            <consortium name="Pathogen Informatics"/>
        </authorList>
    </citation>
    <scope>NUCLEOTIDE SEQUENCE [LARGE SCALE GENOMIC DNA]</scope>
</reference>
<dbReference type="InterPro" id="IPR003595">
    <property type="entry name" value="Tyr_Pase_cat"/>
</dbReference>
<evidence type="ECO:0000313" key="5">
    <source>
        <dbReference type="WBParaSite" id="TCNE_0001491001-mRNA-1"/>
    </source>
</evidence>
<dbReference type="PROSITE" id="PS00383">
    <property type="entry name" value="TYR_PHOSPHATASE_1"/>
    <property type="match status" value="1"/>
</dbReference>
<dbReference type="PANTHER" id="PTHR46163">
    <property type="entry name" value="TYROSINE-PROTEIN PHOSPHATASE-RELATED"/>
    <property type="match status" value="1"/>
</dbReference>
<feature type="domain" description="Tyrosine-protein phosphatase" evidence="1">
    <location>
        <begin position="37"/>
        <end position="96"/>
    </location>
</feature>
<keyword evidence="4" id="KW-1185">Reference proteome</keyword>
<reference evidence="5" key="1">
    <citation type="submission" date="2016-06" db="UniProtKB">
        <authorList>
            <consortium name="WormBaseParasite"/>
        </authorList>
    </citation>
    <scope>IDENTIFICATION</scope>
</reference>
<organism evidence="4 5">
    <name type="scientific">Toxocara canis</name>
    <name type="common">Canine roundworm</name>
    <dbReference type="NCBI Taxonomy" id="6265"/>
    <lineage>
        <taxon>Eukaryota</taxon>
        <taxon>Metazoa</taxon>
        <taxon>Ecdysozoa</taxon>
        <taxon>Nematoda</taxon>
        <taxon>Chromadorea</taxon>
        <taxon>Rhabditida</taxon>
        <taxon>Spirurina</taxon>
        <taxon>Ascaridomorpha</taxon>
        <taxon>Ascaridoidea</taxon>
        <taxon>Toxocaridae</taxon>
        <taxon>Toxocara</taxon>
    </lineage>
</organism>
<dbReference type="SMART" id="SM00404">
    <property type="entry name" value="PTPc_motif"/>
    <property type="match status" value="1"/>
</dbReference>
<dbReference type="Pfam" id="PF00102">
    <property type="entry name" value="Y_phosphatase"/>
    <property type="match status" value="1"/>
</dbReference>
<dbReference type="PRINTS" id="PR00700">
    <property type="entry name" value="PRTYPHPHTASE"/>
</dbReference>
<dbReference type="GO" id="GO:0004725">
    <property type="term" value="F:protein tyrosine phosphatase activity"/>
    <property type="evidence" value="ECO:0007669"/>
    <property type="project" value="InterPro"/>
</dbReference>
<dbReference type="EMBL" id="UYWY01022519">
    <property type="protein sequence ID" value="VDM46231.1"/>
    <property type="molecule type" value="Genomic_DNA"/>
</dbReference>
<feature type="domain" description="Tyrosine specific protein phosphatases" evidence="2">
    <location>
        <begin position="62"/>
        <end position="96"/>
    </location>
</feature>
<dbReference type="InterPro" id="IPR016130">
    <property type="entry name" value="Tyr_Pase_AS"/>
</dbReference>
<accession>A0A183V2E0</accession>
<dbReference type="Gene3D" id="3.90.190.10">
    <property type="entry name" value="Protein tyrosine phosphatase superfamily"/>
    <property type="match status" value="1"/>
</dbReference>
<dbReference type="WBParaSite" id="TCNE_0001491001-mRNA-1">
    <property type="protein sequence ID" value="TCNE_0001491001-mRNA-1"/>
    <property type="gene ID" value="TCNE_0001491001"/>
</dbReference>
<proteinExistence type="predicted"/>
<evidence type="ECO:0000259" key="1">
    <source>
        <dbReference type="PROSITE" id="PS50055"/>
    </source>
</evidence>
<dbReference type="PROSITE" id="PS50055">
    <property type="entry name" value="TYR_PHOSPHATASE_PTP"/>
    <property type="match status" value="1"/>
</dbReference>
<gene>
    <name evidence="3" type="ORF">TCNE_LOCUS14910</name>
</gene>
<protein>
    <submittedName>
        <fullName evidence="5">Tyrosine-protein phosphatase domain-containing protein</fullName>
    </submittedName>
</protein>
<evidence type="ECO:0000313" key="4">
    <source>
        <dbReference type="Proteomes" id="UP000050794"/>
    </source>
</evidence>
<sequence>MLFISGIDMNPTHEVDTASADSKWIVISDIKMQWSGESRKIRHYRWLDWLDRGVPPSGATPFRLYHEVKRTKTPIVIHYLMHCSAGVGRTGTIVSVIERQLRPSRMSIGLFTFDMASERSSITIDLDRAVQRTVGTLRTRAAARTQRCEPGTNELSTPPLIRVIGEGGARGIIWSLKFMLLLKFTPKQI</sequence>